<dbReference type="OrthoDB" id="5431298at2759"/>
<evidence type="ECO:0000313" key="4">
    <source>
        <dbReference type="Proteomes" id="UP000029964"/>
    </source>
</evidence>
<feature type="region of interest" description="Disordered" evidence="1">
    <location>
        <begin position="26"/>
        <end position="60"/>
    </location>
</feature>
<dbReference type="AlphaFoldDB" id="A0A086SV51"/>
<sequence>MAPVFKAAFTALCCLAAAASANPIASHHRHQQRTPAPAAADSQTRECPASGEKQRITAPESWNVYPQKPDISRGPARGFEVDAFNNQSQLEQVFVFRGIPKQAKTCTLGWSQNNHTDRVFLVDGAAALVNVRPLSGLPTPSAGGDAARGEGITYAAIEPFDDAKKEDELNPDFTLWDDLDDDWDHIAGDVDCAEELAFKAALRDPQVKSHIYLESDEHNGIWLEYSC</sequence>
<keyword evidence="2" id="KW-0732">Signal</keyword>
<evidence type="ECO:0000313" key="3">
    <source>
        <dbReference type="EMBL" id="KFH40983.1"/>
    </source>
</evidence>
<feature type="chain" id="PRO_5001815124" description="Ubiquitin 3 binding protein But2 C-terminal domain-containing protein" evidence="2">
    <location>
        <begin position="22"/>
        <end position="227"/>
    </location>
</feature>
<evidence type="ECO:0000256" key="1">
    <source>
        <dbReference type="SAM" id="MobiDB-lite"/>
    </source>
</evidence>
<proteinExistence type="predicted"/>
<keyword evidence="4" id="KW-1185">Reference proteome</keyword>
<dbReference type="HOGENOM" id="CLU_083066_0_0_1"/>
<evidence type="ECO:0000256" key="2">
    <source>
        <dbReference type="SAM" id="SignalP"/>
    </source>
</evidence>
<evidence type="ECO:0008006" key="5">
    <source>
        <dbReference type="Google" id="ProtNLM"/>
    </source>
</evidence>
<feature type="signal peptide" evidence="2">
    <location>
        <begin position="1"/>
        <end position="21"/>
    </location>
</feature>
<comment type="caution">
    <text evidence="3">The sequence shown here is derived from an EMBL/GenBank/DDBJ whole genome shotgun (WGS) entry which is preliminary data.</text>
</comment>
<protein>
    <recommendedName>
        <fullName evidence="5">Ubiquitin 3 binding protein But2 C-terminal domain-containing protein</fullName>
    </recommendedName>
</protein>
<gene>
    <name evidence="3" type="ORF">ACRE_083160</name>
</gene>
<dbReference type="EMBL" id="JPKY01000153">
    <property type="protein sequence ID" value="KFH40983.1"/>
    <property type="molecule type" value="Genomic_DNA"/>
</dbReference>
<accession>A0A086SV51</accession>
<name>A0A086SV51_HAPC1</name>
<dbReference type="Proteomes" id="UP000029964">
    <property type="component" value="Unassembled WGS sequence"/>
</dbReference>
<organism evidence="3 4">
    <name type="scientific">Hapsidospora chrysogenum (strain ATCC 11550 / CBS 779.69 / DSM 880 / IAM 14645 / JCM 23072 / IMI 49137)</name>
    <name type="common">Acremonium chrysogenum</name>
    <dbReference type="NCBI Taxonomy" id="857340"/>
    <lineage>
        <taxon>Eukaryota</taxon>
        <taxon>Fungi</taxon>
        <taxon>Dikarya</taxon>
        <taxon>Ascomycota</taxon>
        <taxon>Pezizomycotina</taxon>
        <taxon>Sordariomycetes</taxon>
        <taxon>Hypocreomycetidae</taxon>
        <taxon>Hypocreales</taxon>
        <taxon>Bionectriaceae</taxon>
        <taxon>Hapsidospora</taxon>
    </lineage>
</organism>
<reference evidence="4" key="1">
    <citation type="journal article" date="2014" name="Genome Announc.">
        <title>Genome sequence and annotation of Acremonium chrysogenum, producer of the beta-lactam antibiotic cephalosporin C.</title>
        <authorList>
            <person name="Terfehr D."/>
            <person name="Dahlmann T.A."/>
            <person name="Specht T."/>
            <person name="Zadra I."/>
            <person name="Kuernsteiner H."/>
            <person name="Kueck U."/>
        </authorList>
    </citation>
    <scope>NUCLEOTIDE SEQUENCE [LARGE SCALE GENOMIC DNA]</scope>
    <source>
        <strain evidence="4">ATCC 11550 / CBS 779.69 / DSM 880 / IAM 14645 / JCM 23072 / IMI 49137</strain>
    </source>
</reference>